<sequence>MERIGQSKVTWRQRMSWPDRVRMITQKRAPRGGPVAQWITRLTTDQKIPGSTPGWLVSFCLL</sequence>
<accession>A0A0E9RSA3</accession>
<dbReference type="AlphaFoldDB" id="A0A0E9RSA3"/>
<organism evidence="1">
    <name type="scientific">Anguilla anguilla</name>
    <name type="common">European freshwater eel</name>
    <name type="synonym">Muraena anguilla</name>
    <dbReference type="NCBI Taxonomy" id="7936"/>
    <lineage>
        <taxon>Eukaryota</taxon>
        <taxon>Metazoa</taxon>
        <taxon>Chordata</taxon>
        <taxon>Craniata</taxon>
        <taxon>Vertebrata</taxon>
        <taxon>Euteleostomi</taxon>
        <taxon>Actinopterygii</taxon>
        <taxon>Neopterygii</taxon>
        <taxon>Teleostei</taxon>
        <taxon>Anguilliformes</taxon>
        <taxon>Anguillidae</taxon>
        <taxon>Anguilla</taxon>
    </lineage>
</organism>
<evidence type="ECO:0000313" key="1">
    <source>
        <dbReference type="EMBL" id="JAH31280.1"/>
    </source>
</evidence>
<name>A0A0E9RSA3_ANGAN</name>
<reference evidence="1" key="1">
    <citation type="submission" date="2014-11" db="EMBL/GenBank/DDBJ databases">
        <authorList>
            <person name="Amaro Gonzalez C."/>
        </authorList>
    </citation>
    <scope>NUCLEOTIDE SEQUENCE</scope>
</reference>
<protein>
    <submittedName>
        <fullName evidence="1">Uncharacterized protein</fullName>
    </submittedName>
</protein>
<reference evidence="1" key="2">
    <citation type="journal article" date="2015" name="Fish Shellfish Immunol.">
        <title>Early steps in the European eel (Anguilla anguilla)-Vibrio vulnificus interaction in the gills: Role of the RtxA13 toxin.</title>
        <authorList>
            <person name="Callol A."/>
            <person name="Pajuelo D."/>
            <person name="Ebbesson L."/>
            <person name="Teles M."/>
            <person name="MacKenzie S."/>
            <person name="Amaro C."/>
        </authorList>
    </citation>
    <scope>NUCLEOTIDE SEQUENCE</scope>
</reference>
<dbReference type="EMBL" id="GBXM01077297">
    <property type="protein sequence ID" value="JAH31280.1"/>
    <property type="molecule type" value="Transcribed_RNA"/>
</dbReference>
<proteinExistence type="predicted"/>